<feature type="compositionally biased region" description="Low complexity" evidence="1">
    <location>
        <begin position="555"/>
        <end position="571"/>
    </location>
</feature>
<evidence type="ECO:0000256" key="1">
    <source>
        <dbReference type="SAM" id="MobiDB-lite"/>
    </source>
</evidence>
<protein>
    <submittedName>
        <fullName evidence="2">Uncharacterized protein</fullName>
    </submittedName>
</protein>
<evidence type="ECO:0000313" key="2">
    <source>
        <dbReference type="EMBL" id="KAG7094301.1"/>
    </source>
</evidence>
<dbReference type="AlphaFoldDB" id="A0A9P7S2L0"/>
<keyword evidence="3" id="KW-1185">Reference proteome</keyword>
<dbReference type="OrthoDB" id="3004152at2759"/>
<name>A0A9P7S2L0_9AGAR</name>
<feature type="compositionally biased region" description="Basic residues" evidence="1">
    <location>
        <begin position="540"/>
        <end position="554"/>
    </location>
</feature>
<dbReference type="RefSeq" id="XP_043010771.1">
    <property type="nucleotide sequence ID" value="XM_043152685.1"/>
</dbReference>
<gene>
    <name evidence="2" type="ORF">E1B28_007902</name>
</gene>
<reference evidence="2" key="1">
    <citation type="journal article" date="2021" name="Genome Biol. Evol.">
        <title>The assembled and annotated genome of the fairy-ring fungus Marasmius oreades.</title>
        <authorList>
            <person name="Hiltunen M."/>
            <person name="Ament-Velasquez S.L."/>
            <person name="Johannesson H."/>
        </authorList>
    </citation>
    <scope>NUCLEOTIDE SEQUENCE</scope>
    <source>
        <strain evidence="2">03SP1</strain>
    </source>
</reference>
<feature type="region of interest" description="Disordered" evidence="1">
    <location>
        <begin position="180"/>
        <end position="240"/>
    </location>
</feature>
<comment type="caution">
    <text evidence="2">The sequence shown here is derived from an EMBL/GenBank/DDBJ whole genome shotgun (WGS) entry which is preliminary data.</text>
</comment>
<feature type="compositionally biased region" description="Pro residues" evidence="1">
    <location>
        <begin position="283"/>
        <end position="295"/>
    </location>
</feature>
<evidence type="ECO:0000313" key="3">
    <source>
        <dbReference type="Proteomes" id="UP001049176"/>
    </source>
</evidence>
<dbReference type="Proteomes" id="UP001049176">
    <property type="component" value="Chromosome 4"/>
</dbReference>
<accession>A0A9P7S2L0</accession>
<sequence>MLRVKGEFDAHWETIKGHVHSGCRVQEMNAFTARKWAKESEEFKNELREFLERKYAEELEAWKKREEWTLDASGYKMAWKKANKILPMISHSISKMFGAGCTILIYGPCGDGTTTVSSVFSIIPDATTSKDVKEFDEAAYNVTHSLCLKYANSAFSSEYIKTRIVNDLEVDGNVESEVEKTADSTIQGNGPDLPSALGAKSSTESSAEPPTVAAAAILPSTPPPSNTPLSSGVNPHLDTTVTTAPLLSSSLNNPNPLPASLSASQTIGGLADHALTASARPSSLPPSPLNNPNPLPASLSALQTIGGLTKHALTASAHRSSLPDGSLLVPNRPVASTFNLLTQESFMNPYSDPLSNASQMNLNPHYNDPEKMMMGLDMNSSSWENDWPSFGHQDNMSSDNAPVFDTNGSLVSSNNPAVNSDLFDLDPTGSHMLSGNSDANLVPMPGQHAYPTATQWPALAEIPQQIQPDISKPVGEGKENTLKRKRDDHKKMVRTGEEIDGVNEAGDQGREEVSTGRKKRNVKAPECEPKMITGEDTQTRAKKKAATKGKKSTANRKANAGGRANASAVNSTQPSSST</sequence>
<dbReference type="GeneID" id="66076978"/>
<feature type="region of interest" description="Disordered" evidence="1">
    <location>
        <begin position="469"/>
        <end position="578"/>
    </location>
</feature>
<feature type="region of interest" description="Disordered" evidence="1">
    <location>
        <begin position="278"/>
        <end position="298"/>
    </location>
</feature>
<organism evidence="2 3">
    <name type="scientific">Marasmius oreades</name>
    <name type="common">fairy-ring Marasmius</name>
    <dbReference type="NCBI Taxonomy" id="181124"/>
    <lineage>
        <taxon>Eukaryota</taxon>
        <taxon>Fungi</taxon>
        <taxon>Dikarya</taxon>
        <taxon>Basidiomycota</taxon>
        <taxon>Agaricomycotina</taxon>
        <taxon>Agaricomycetes</taxon>
        <taxon>Agaricomycetidae</taxon>
        <taxon>Agaricales</taxon>
        <taxon>Marasmiineae</taxon>
        <taxon>Marasmiaceae</taxon>
        <taxon>Marasmius</taxon>
    </lineage>
</organism>
<proteinExistence type="predicted"/>
<dbReference type="KEGG" id="more:E1B28_007902"/>
<feature type="compositionally biased region" description="Basic residues" evidence="1">
    <location>
        <begin position="483"/>
        <end position="493"/>
    </location>
</feature>
<dbReference type="EMBL" id="CM032184">
    <property type="protein sequence ID" value="KAG7094301.1"/>
    <property type="molecule type" value="Genomic_DNA"/>
</dbReference>